<evidence type="ECO:0000313" key="2">
    <source>
        <dbReference type="EMBL" id="GBM06673.1"/>
    </source>
</evidence>
<accession>A0A4Y2CQN5</accession>
<dbReference type="AlphaFoldDB" id="A0A4Y2CQN5"/>
<evidence type="ECO:0000313" key="3">
    <source>
        <dbReference type="Proteomes" id="UP000499080"/>
    </source>
</evidence>
<sequence>MQKKKKKHVVLPSLEKEPHPWSKKDPFRLAGGTLFSCGSKKLKVLIAASVCKIKLLASLFQEKEQALFLSLQGGHSQTKAGNLTTGQNN</sequence>
<feature type="region of interest" description="Disordered" evidence="1">
    <location>
        <begin position="1"/>
        <end position="22"/>
    </location>
</feature>
<organism evidence="2 3">
    <name type="scientific">Araneus ventricosus</name>
    <name type="common">Orbweaver spider</name>
    <name type="synonym">Epeira ventricosa</name>
    <dbReference type="NCBI Taxonomy" id="182803"/>
    <lineage>
        <taxon>Eukaryota</taxon>
        <taxon>Metazoa</taxon>
        <taxon>Ecdysozoa</taxon>
        <taxon>Arthropoda</taxon>
        <taxon>Chelicerata</taxon>
        <taxon>Arachnida</taxon>
        <taxon>Araneae</taxon>
        <taxon>Araneomorphae</taxon>
        <taxon>Entelegynae</taxon>
        <taxon>Araneoidea</taxon>
        <taxon>Araneidae</taxon>
        <taxon>Araneus</taxon>
    </lineage>
</organism>
<dbReference type="Proteomes" id="UP000499080">
    <property type="component" value="Unassembled WGS sequence"/>
</dbReference>
<dbReference type="EMBL" id="BGPR01000232">
    <property type="protein sequence ID" value="GBM06673.1"/>
    <property type="molecule type" value="Genomic_DNA"/>
</dbReference>
<protein>
    <submittedName>
        <fullName evidence="2">Uncharacterized protein</fullName>
    </submittedName>
</protein>
<reference evidence="2 3" key="1">
    <citation type="journal article" date="2019" name="Sci. Rep.">
        <title>Orb-weaving spider Araneus ventricosus genome elucidates the spidroin gene catalogue.</title>
        <authorList>
            <person name="Kono N."/>
            <person name="Nakamura H."/>
            <person name="Ohtoshi R."/>
            <person name="Moran D.A.P."/>
            <person name="Shinohara A."/>
            <person name="Yoshida Y."/>
            <person name="Fujiwara M."/>
            <person name="Mori M."/>
            <person name="Tomita M."/>
            <person name="Arakawa K."/>
        </authorList>
    </citation>
    <scope>NUCLEOTIDE SEQUENCE [LARGE SCALE GENOMIC DNA]</scope>
</reference>
<keyword evidence="3" id="KW-1185">Reference proteome</keyword>
<name>A0A4Y2CQN5_ARAVE</name>
<evidence type="ECO:0000256" key="1">
    <source>
        <dbReference type="SAM" id="MobiDB-lite"/>
    </source>
</evidence>
<gene>
    <name evidence="2" type="ORF">AVEN_190888_1</name>
</gene>
<comment type="caution">
    <text evidence="2">The sequence shown here is derived from an EMBL/GenBank/DDBJ whole genome shotgun (WGS) entry which is preliminary data.</text>
</comment>
<proteinExistence type="predicted"/>